<evidence type="ECO:0000313" key="15">
    <source>
        <dbReference type="EMBL" id="TRY13688.1"/>
    </source>
</evidence>
<dbReference type="InterPro" id="IPR016066">
    <property type="entry name" value="A-D-PHexomutase_CS"/>
</dbReference>
<dbReference type="InterPro" id="IPR016055">
    <property type="entry name" value="A-D-PHexomutase_a/b/a-I/II/III"/>
</dbReference>
<dbReference type="Pfam" id="PF02879">
    <property type="entry name" value="PGM_PMM_II"/>
    <property type="match status" value="1"/>
</dbReference>
<feature type="domain" description="Alpha-D-phosphohexomutase C-terminal" evidence="11">
    <location>
        <begin position="398"/>
        <end position="461"/>
    </location>
</feature>
<evidence type="ECO:0000256" key="1">
    <source>
        <dbReference type="ARBA" id="ARBA00000586"/>
    </source>
</evidence>
<feature type="domain" description="Alpha-D-phosphohexomutase alpha/beta/alpha" evidence="14">
    <location>
        <begin position="278"/>
        <end position="393"/>
    </location>
</feature>
<comment type="cofactor">
    <cofactor evidence="2">
        <name>Mg(2+)</name>
        <dbReference type="ChEBI" id="CHEBI:18420"/>
    </cofactor>
</comment>
<dbReference type="EC" id="5.4.2.8" evidence="5"/>
<dbReference type="RefSeq" id="WP_144040918.1">
    <property type="nucleotide sequence ID" value="NZ_BMPL01000038.1"/>
</dbReference>
<dbReference type="InterPro" id="IPR005845">
    <property type="entry name" value="A-D-PHexomutase_a/b/a-II"/>
</dbReference>
<dbReference type="Gene3D" id="3.30.310.50">
    <property type="entry name" value="Alpha-D-phosphohexomutase, C-terminal domain"/>
    <property type="match status" value="1"/>
</dbReference>
<dbReference type="SUPFAM" id="SSF53738">
    <property type="entry name" value="Phosphoglucomutase, first 3 domains"/>
    <property type="match status" value="3"/>
</dbReference>
<comment type="caution">
    <text evidence="15">The sequence shown here is derived from an EMBL/GenBank/DDBJ whole genome shotgun (WGS) entry which is preliminary data.</text>
</comment>
<dbReference type="GO" id="GO:0004615">
    <property type="term" value="F:phosphomannomutase activity"/>
    <property type="evidence" value="ECO:0007669"/>
    <property type="project" value="UniProtKB-EC"/>
</dbReference>
<evidence type="ECO:0000256" key="3">
    <source>
        <dbReference type="ARBA" id="ARBA00004699"/>
    </source>
</evidence>
<keyword evidence="6" id="KW-0597">Phosphoprotein</keyword>
<dbReference type="OrthoDB" id="9803322at2"/>
<comment type="catalytic activity">
    <reaction evidence="1">
        <text>alpha-D-mannose 1-phosphate = D-mannose 6-phosphate</text>
        <dbReference type="Rhea" id="RHEA:11140"/>
        <dbReference type="ChEBI" id="CHEBI:58409"/>
        <dbReference type="ChEBI" id="CHEBI:58735"/>
        <dbReference type="EC" id="5.4.2.8"/>
    </reaction>
</comment>
<reference evidence="16" key="1">
    <citation type="submission" date="2019-07" db="EMBL/GenBank/DDBJ databases">
        <title>Shewanella sp. YLB-08 draft genomic sequence.</title>
        <authorList>
            <person name="Yu L."/>
        </authorList>
    </citation>
    <scope>NUCLEOTIDE SEQUENCE [LARGE SCALE GENOMIC DNA]</scope>
    <source>
        <strain evidence="16">JCM 20706</strain>
    </source>
</reference>
<feature type="domain" description="Alpha-D-phosphohexomutase alpha/beta/alpha" evidence="12">
    <location>
        <begin position="7"/>
        <end position="150"/>
    </location>
</feature>
<feature type="domain" description="Alpha-D-phosphohexomutase alpha/beta/alpha" evidence="13">
    <location>
        <begin position="169"/>
        <end position="273"/>
    </location>
</feature>
<keyword evidence="9 15" id="KW-0413">Isomerase</keyword>
<evidence type="ECO:0000256" key="5">
    <source>
        <dbReference type="ARBA" id="ARBA00012730"/>
    </source>
</evidence>
<dbReference type="Pfam" id="PF02880">
    <property type="entry name" value="PGM_PMM_III"/>
    <property type="match status" value="1"/>
</dbReference>
<dbReference type="CDD" id="cd03089">
    <property type="entry name" value="PMM_PGM"/>
    <property type="match status" value="1"/>
</dbReference>
<name>A0A553JMJ2_SHEHA</name>
<evidence type="ECO:0000256" key="9">
    <source>
        <dbReference type="ARBA" id="ARBA00023235"/>
    </source>
</evidence>
<dbReference type="AlphaFoldDB" id="A0A553JMJ2"/>
<dbReference type="PANTHER" id="PTHR43771:SF1">
    <property type="entry name" value="PHOSPHOMANNOMUTASE"/>
    <property type="match status" value="1"/>
</dbReference>
<keyword evidence="8 10" id="KW-0460">Magnesium</keyword>
<keyword evidence="16" id="KW-1185">Reference proteome</keyword>
<keyword evidence="7 10" id="KW-0479">Metal-binding</keyword>
<dbReference type="InterPro" id="IPR005844">
    <property type="entry name" value="A-D-PHexomutase_a/b/a-I"/>
</dbReference>
<evidence type="ECO:0000259" key="11">
    <source>
        <dbReference type="Pfam" id="PF00408"/>
    </source>
</evidence>
<evidence type="ECO:0000256" key="2">
    <source>
        <dbReference type="ARBA" id="ARBA00001946"/>
    </source>
</evidence>
<evidence type="ECO:0000256" key="6">
    <source>
        <dbReference type="ARBA" id="ARBA00022553"/>
    </source>
</evidence>
<dbReference type="GO" id="GO:0000287">
    <property type="term" value="F:magnesium ion binding"/>
    <property type="evidence" value="ECO:0007669"/>
    <property type="project" value="InterPro"/>
</dbReference>
<dbReference type="InterPro" id="IPR036900">
    <property type="entry name" value="A-D-PHexomutase_C_sf"/>
</dbReference>
<evidence type="ECO:0000256" key="10">
    <source>
        <dbReference type="RuleBase" id="RU004326"/>
    </source>
</evidence>
<dbReference type="Pfam" id="PF02878">
    <property type="entry name" value="PGM_PMM_I"/>
    <property type="match status" value="1"/>
</dbReference>
<accession>A0A553JMJ2</accession>
<evidence type="ECO:0000259" key="12">
    <source>
        <dbReference type="Pfam" id="PF02878"/>
    </source>
</evidence>
<dbReference type="InterPro" id="IPR005846">
    <property type="entry name" value="A-D-PHexomutase_a/b/a-III"/>
</dbReference>
<dbReference type="GO" id="GO:0005975">
    <property type="term" value="P:carbohydrate metabolic process"/>
    <property type="evidence" value="ECO:0007669"/>
    <property type="project" value="InterPro"/>
</dbReference>
<dbReference type="InterPro" id="IPR005843">
    <property type="entry name" value="A-D-PHexomutase_C"/>
</dbReference>
<evidence type="ECO:0000256" key="7">
    <source>
        <dbReference type="ARBA" id="ARBA00022723"/>
    </source>
</evidence>
<dbReference type="InterPro" id="IPR005841">
    <property type="entry name" value="Alpha-D-phosphohexomutase_SF"/>
</dbReference>
<dbReference type="PANTHER" id="PTHR43771">
    <property type="entry name" value="PHOSPHOMANNOMUTASE"/>
    <property type="match status" value="1"/>
</dbReference>
<dbReference type="Gene3D" id="3.40.120.10">
    <property type="entry name" value="Alpha-D-Glucose-1,6-Bisphosphate, subunit A, domain 3"/>
    <property type="match status" value="3"/>
</dbReference>
<evidence type="ECO:0000313" key="16">
    <source>
        <dbReference type="Proteomes" id="UP000318126"/>
    </source>
</evidence>
<evidence type="ECO:0000256" key="4">
    <source>
        <dbReference type="ARBA" id="ARBA00010231"/>
    </source>
</evidence>
<comment type="pathway">
    <text evidence="3">Nucleotide-sugar biosynthesis; GDP-alpha-D-mannose biosynthesis; alpha-D-mannose 1-phosphate from D-fructose 6-phosphate: step 2/2.</text>
</comment>
<dbReference type="PRINTS" id="PR00509">
    <property type="entry name" value="PGMPMM"/>
</dbReference>
<gene>
    <name evidence="15" type="ORF">FN961_14610</name>
</gene>
<dbReference type="Pfam" id="PF00408">
    <property type="entry name" value="PGM_PMM_IV"/>
    <property type="match status" value="1"/>
</dbReference>
<dbReference type="SUPFAM" id="SSF55957">
    <property type="entry name" value="Phosphoglucomutase, C-terminal domain"/>
    <property type="match status" value="1"/>
</dbReference>
<dbReference type="EMBL" id="VKGK01000017">
    <property type="protein sequence ID" value="TRY13688.1"/>
    <property type="molecule type" value="Genomic_DNA"/>
</dbReference>
<comment type="similarity">
    <text evidence="4 10">Belongs to the phosphohexose mutase family.</text>
</comment>
<sequence length="480" mass="53284">MSDKLTAFKAYDIRGQLGTELNNDIAYRIGRAFGQYLFSKLALSEHKLSEAARKKVVVGGDVRLTSAELKLALANGLMDAGVDVIDIGMTGTEEIYFATKFLGIDGGVEVTASHNPMDYNGMKLVREDSKPISGDSGLREIQQLAEANNFASVVEDQRGTLTQQSTLIEYVDHLMTYITPTNIKPIKLVVNSGNGAAGHVVDELEKRFQALNIPVEFIKVHHEADGNFPNGIPNPLLHDCRADTANAVIEHNADMGIAWDGDFDRCFLFDENGEFIEGYYIVGLLAEAFLQKDASQGKSDTKIIHDPRLSWNTIDIVEANGGVPIMCKTGHAFIKERMRKEDAVYGGEMSAHHYFRDFAYCDSGMIPWLLVTELLSVKNMKLSETVKERIEAYPSSGEINSKLVNPAEAIERVRAQYEPDALVVDETDGISLEFSSQAGDWRFNLRSSNTEPVVRLNVESRQNIPLMEEKTKELLVLLRS</sequence>
<evidence type="ECO:0000259" key="14">
    <source>
        <dbReference type="Pfam" id="PF02880"/>
    </source>
</evidence>
<evidence type="ECO:0000259" key="13">
    <source>
        <dbReference type="Pfam" id="PF02879"/>
    </source>
</evidence>
<organism evidence="15 16">
    <name type="scientific">Shewanella hanedai</name>
    <name type="common">Alteromonas hanedai</name>
    <dbReference type="NCBI Taxonomy" id="25"/>
    <lineage>
        <taxon>Bacteria</taxon>
        <taxon>Pseudomonadati</taxon>
        <taxon>Pseudomonadota</taxon>
        <taxon>Gammaproteobacteria</taxon>
        <taxon>Alteromonadales</taxon>
        <taxon>Shewanellaceae</taxon>
        <taxon>Shewanella</taxon>
    </lineage>
</organism>
<protein>
    <recommendedName>
        <fullName evidence="5">phosphomannomutase</fullName>
        <ecNumber evidence="5">5.4.2.8</ecNumber>
    </recommendedName>
</protein>
<proteinExistence type="inferred from homology"/>
<dbReference type="PROSITE" id="PS00710">
    <property type="entry name" value="PGM_PMM"/>
    <property type="match status" value="1"/>
</dbReference>
<dbReference type="Proteomes" id="UP000318126">
    <property type="component" value="Unassembled WGS sequence"/>
</dbReference>
<evidence type="ECO:0000256" key="8">
    <source>
        <dbReference type="ARBA" id="ARBA00022842"/>
    </source>
</evidence>